<evidence type="ECO:0000313" key="3">
    <source>
        <dbReference type="Proteomes" id="UP001519349"/>
    </source>
</evidence>
<dbReference type="Proteomes" id="UP001519349">
    <property type="component" value="Unassembled WGS sequence"/>
</dbReference>
<gene>
    <name evidence="2" type="ORF">DHL47_12695</name>
</gene>
<organism evidence="2 3">
    <name type="scientific">Streptococcus panodentis</name>
    <dbReference type="NCBI Taxonomy" id="1581472"/>
    <lineage>
        <taxon>Bacteria</taxon>
        <taxon>Bacillati</taxon>
        <taxon>Bacillota</taxon>
        <taxon>Bacilli</taxon>
        <taxon>Lactobacillales</taxon>
        <taxon>Streptococcaceae</taxon>
        <taxon>Streptococcus</taxon>
    </lineage>
</organism>
<dbReference type="EMBL" id="QFAY01000036">
    <property type="protein sequence ID" value="MBP2622161.1"/>
    <property type="molecule type" value="Genomic_DNA"/>
</dbReference>
<dbReference type="RefSeq" id="WP_209552083.1">
    <property type="nucleotide sequence ID" value="NZ_QFAY01000036.1"/>
</dbReference>
<keyword evidence="3" id="KW-1185">Reference proteome</keyword>
<evidence type="ECO:0000256" key="1">
    <source>
        <dbReference type="SAM" id="MobiDB-lite"/>
    </source>
</evidence>
<name>A0ABS5B0H5_9STRE</name>
<comment type="caution">
    <text evidence="2">The sequence shown here is derived from an EMBL/GenBank/DDBJ whole genome shotgun (WGS) entry which is preliminary data.</text>
</comment>
<evidence type="ECO:0008006" key="4">
    <source>
        <dbReference type="Google" id="ProtNLM"/>
    </source>
</evidence>
<sequence length="117" mass="12891">MSQIQVNHRTIQSSNANFNVQLATPYTAAFAGYVQDSSTQYLEAASDTIQKSTENLGESIKNFNDYINSVAEYFKSKDSTLAKEISSVTVRAVPSSKQQAAQKKQQAKTSTTYKILP</sequence>
<evidence type="ECO:0000313" key="2">
    <source>
        <dbReference type="EMBL" id="MBP2622161.1"/>
    </source>
</evidence>
<reference evidence="2 3" key="1">
    <citation type="submission" date="2018-05" db="EMBL/GenBank/DDBJ databases">
        <title>Draft genome sequence of Streptococcus panodentis CCUG 70867T.</title>
        <authorList>
            <person name="Salva-Serra F."/>
            <person name="Mendez V."/>
            <person name="Jaen-Luchoro D."/>
            <person name="Gonzales-Siles L."/>
            <person name="Karlsson R."/>
            <person name="Engstrom-Jakobsson H."/>
            <person name="Busquets A."/>
            <person name="Gomila M."/>
            <person name="Pineiro-Iglesias B."/>
            <person name="Bennasar-Figueras A."/>
            <person name="Seeger M."/>
            <person name="Moore E."/>
        </authorList>
    </citation>
    <scope>NUCLEOTIDE SEQUENCE [LARGE SCALE GENOMIC DNA]</scope>
    <source>
        <strain evidence="2 3">CCUG 70867</strain>
    </source>
</reference>
<feature type="region of interest" description="Disordered" evidence="1">
    <location>
        <begin position="96"/>
        <end position="117"/>
    </location>
</feature>
<proteinExistence type="predicted"/>
<accession>A0ABS5B0H5</accession>
<protein>
    <recommendedName>
        <fullName evidence="4">TIGR04197 family type VII secretion effector</fullName>
    </recommendedName>
</protein>